<accession>A0A834XDB2</accession>
<name>A0A834XDB2_9FABA</name>
<comment type="caution">
    <text evidence="1">The sequence shown here is derived from an EMBL/GenBank/DDBJ whole genome shotgun (WGS) entry which is preliminary data.</text>
</comment>
<sequence>MAGIRFSIALAMKDDAKHKS</sequence>
<reference evidence="1" key="1">
    <citation type="submission" date="2020-09" db="EMBL/GenBank/DDBJ databases">
        <title>Genome-Enabled Discovery of Anthraquinone Biosynthesis in Senna tora.</title>
        <authorList>
            <person name="Kang S.-H."/>
            <person name="Pandey R.P."/>
            <person name="Lee C.-M."/>
            <person name="Sim J.-S."/>
            <person name="Jeong J.-T."/>
            <person name="Choi B.-S."/>
            <person name="Jung M."/>
            <person name="Ginzburg D."/>
            <person name="Zhao K."/>
            <person name="Won S.Y."/>
            <person name="Oh T.-J."/>
            <person name="Yu Y."/>
            <person name="Kim N.-H."/>
            <person name="Lee O.R."/>
            <person name="Lee T.-H."/>
            <person name="Bashyal P."/>
            <person name="Kim T.-S."/>
            <person name="Lee W.-H."/>
            <person name="Kawkins C."/>
            <person name="Kim C.-K."/>
            <person name="Kim J.S."/>
            <person name="Ahn B.O."/>
            <person name="Rhee S.Y."/>
            <person name="Sohng J.K."/>
        </authorList>
    </citation>
    <scope>NUCLEOTIDE SEQUENCE</scope>
    <source>
        <tissue evidence="1">Leaf</tissue>
    </source>
</reference>
<evidence type="ECO:0000313" key="2">
    <source>
        <dbReference type="Proteomes" id="UP000634136"/>
    </source>
</evidence>
<evidence type="ECO:0000313" key="1">
    <source>
        <dbReference type="EMBL" id="KAF7842862.1"/>
    </source>
</evidence>
<proteinExistence type="predicted"/>
<organism evidence="1 2">
    <name type="scientific">Senna tora</name>
    <dbReference type="NCBI Taxonomy" id="362788"/>
    <lineage>
        <taxon>Eukaryota</taxon>
        <taxon>Viridiplantae</taxon>
        <taxon>Streptophyta</taxon>
        <taxon>Embryophyta</taxon>
        <taxon>Tracheophyta</taxon>
        <taxon>Spermatophyta</taxon>
        <taxon>Magnoliopsida</taxon>
        <taxon>eudicotyledons</taxon>
        <taxon>Gunneridae</taxon>
        <taxon>Pentapetalae</taxon>
        <taxon>rosids</taxon>
        <taxon>fabids</taxon>
        <taxon>Fabales</taxon>
        <taxon>Fabaceae</taxon>
        <taxon>Caesalpinioideae</taxon>
        <taxon>Cassia clade</taxon>
        <taxon>Senna</taxon>
    </lineage>
</organism>
<dbReference type="AlphaFoldDB" id="A0A834XDB2"/>
<keyword evidence="2" id="KW-1185">Reference proteome</keyword>
<dbReference type="EMBL" id="JAAIUW010000002">
    <property type="protein sequence ID" value="KAF7842862.1"/>
    <property type="molecule type" value="Genomic_DNA"/>
</dbReference>
<protein>
    <submittedName>
        <fullName evidence="1">Uncharacterized protein</fullName>
    </submittedName>
</protein>
<dbReference type="Proteomes" id="UP000634136">
    <property type="component" value="Unassembled WGS sequence"/>
</dbReference>
<gene>
    <name evidence="1" type="ORF">G2W53_005160</name>
</gene>